<dbReference type="PROSITE" id="PS00028">
    <property type="entry name" value="ZINC_FINGER_C2H2_1"/>
    <property type="match status" value="2"/>
</dbReference>
<feature type="domain" description="C2H2-type" evidence="7">
    <location>
        <begin position="15"/>
        <end position="42"/>
    </location>
</feature>
<dbReference type="PANTHER" id="PTHR24403:SF67">
    <property type="entry name" value="FI01116P-RELATED"/>
    <property type="match status" value="1"/>
</dbReference>
<dbReference type="PROSITE" id="PS50157">
    <property type="entry name" value="ZINC_FINGER_C2H2_2"/>
    <property type="match status" value="3"/>
</dbReference>
<dbReference type="SUPFAM" id="SSF57667">
    <property type="entry name" value="beta-beta-alpha zinc fingers"/>
    <property type="match status" value="1"/>
</dbReference>
<evidence type="ECO:0000313" key="8">
    <source>
        <dbReference type="EMBL" id="KAG7088843.1"/>
    </source>
</evidence>
<evidence type="ECO:0000256" key="5">
    <source>
        <dbReference type="PROSITE-ProRule" id="PRU00042"/>
    </source>
</evidence>
<keyword evidence="2" id="KW-0677">Repeat</keyword>
<reference evidence="8" key="1">
    <citation type="journal article" date="2021" name="Genome Biol. Evol.">
        <title>The assembled and annotated genome of the fairy-ring fungus Marasmius oreades.</title>
        <authorList>
            <person name="Hiltunen M."/>
            <person name="Ament-Velasquez S.L."/>
            <person name="Johannesson H."/>
        </authorList>
    </citation>
    <scope>NUCLEOTIDE SEQUENCE</scope>
    <source>
        <strain evidence="8">03SP1</strain>
    </source>
</reference>
<feature type="compositionally biased region" description="Low complexity" evidence="6">
    <location>
        <begin position="137"/>
        <end position="174"/>
    </location>
</feature>
<dbReference type="RefSeq" id="XP_043005314.1">
    <property type="nucleotide sequence ID" value="XM_043157944.1"/>
</dbReference>
<dbReference type="EMBL" id="CM032188">
    <property type="protein sequence ID" value="KAG7088843.1"/>
    <property type="molecule type" value="Genomic_DNA"/>
</dbReference>
<keyword evidence="4" id="KW-0862">Zinc</keyword>
<proteinExistence type="predicted"/>
<dbReference type="InterPro" id="IPR050688">
    <property type="entry name" value="Zinc_finger/UBP_domain"/>
</dbReference>
<keyword evidence="1" id="KW-0479">Metal-binding</keyword>
<feature type="compositionally biased region" description="Basic residues" evidence="6">
    <location>
        <begin position="94"/>
        <end position="112"/>
    </location>
</feature>
<dbReference type="InterPro" id="IPR036236">
    <property type="entry name" value="Znf_C2H2_sf"/>
</dbReference>
<gene>
    <name evidence="8" type="ORF">E1B28_012798</name>
</gene>
<evidence type="ECO:0000256" key="2">
    <source>
        <dbReference type="ARBA" id="ARBA00022737"/>
    </source>
</evidence>
<dbReference type="Pfam" id="PF00096">
    <property type="entry name" value="zf-C2H2"/>
    <property type="match status" value="1"/>
</dbReference>
<dbReference type="GeneID" id="66081873"/>
<feature type="region of interest" description="Disordered" evidence="6">
    <location>
        <begin position="90"/>
        <end position="178"/>
    </location>
</feature>
<dbReference type="Gene3D" id="3.30.160.60">
    <property type="entry name" value="Classic Zinc Finger"/>
    <property type="match status" value="1"/>
</dbReference>
<dbReference type="PANTHER" id="PTHR24403">
    <property type="entry name" value="ZINC FINGER PROTEIN"/>
    <property type="match status" value="1"/>
</dbReference>
<name>A0A9P7RTM5_9AGAR</name>
<dbReference type="GO" id="GO:0008270">
    <property type="term" value="F:zinc ion binding"/>
    <property type="evidence" value="ECO:0007669"/>
    <property type="project" value="UniProtKB-KW"/>
</dbReference>
<evidence type="ECO:0000259" key="7">
    <source>
        <dbReference type="PROSITE" id="PS50157"/>
    </source>
</evidence>
<dbReference type="OrthoDB" id="654211at2759"/>
<dbReference type="GO" id="GO:0045944">
    <property type="term" value="P:positive regulation of transcription by RNA polymerase II"/>
    <property type="evidence" value="ECO:0007669"/>
    <property type="project" value="TreeGrafter"/>
</dbReference>
<dbReference type="KEGG" id="more:E1B28_012798"/>
<evidence type="ECO:0000256" key="6">
    <source>
        <dbReference type="SAM" id="MobiDB-lite"/>
    </source>
</evidence>
<comment type="caution">
    <text evidence="8">The sequence shown here is derived from an EMBL/GenBank/DDBJ whole genome shotgun (WGS) entry which is preliminary data.</text>
</comment>
<dbReference type="GO" id="GO:0005634">
    <property type="term" value="C:nucleus"/>
    <property type="evidence" value="ECO:0007669"/>
    <property type="project" value="TreeGrafter"/>
</dbReference>
<sequence>MAPPKSKPQNHPEGEQCNICGVVIARRGDMPRHKRTHAAVEDKNAMLHRCSWEGCSYSSLQRPNVDTHYRTHTKERNQACPDCDSKFSDPGSLIRHRKNLHGYIPKARKTRQRGSTAAPEQSSSTRGSRRHQPYSRSPSTSSSSSGSSSPEPTAAASITTAATEVTTTTSTPTTNAFPVILPPEYDYTAMESIFLSKSRIHEADLNLNFNPDYFWLYQDAERIIRTPSPKILIPATGAGKEFQYPMVHYLGFEITPYNVSRVGIGREMEQPIPTEPLVGDKGVERDRVLGEEKEQPWESFAYQHDSLIHGMPVNDASTFTTTPSVAFDCNPPFVYDIISQLVQPVTPPSSSPLSSSPYNLALDYSQPVGCGSETLEASMFFAPSESAYTCPSEVLEGLASSGQLESGVINYDRIWA</sequence>
<dbReference type="Proteomes" id="UP001049176">
    <property type="component" value="Chromosome 8"/>
</dbReference>
<dbReference type="InterPro" id="IPR013087">
    <property type="entry name" value="Znf_C2H2_type"/>
</dbReference>
<evidence type="ECO:0000256" key="3">
    <source>
        <dbReference type="ARBA" id="ARBA00022771"/>
    </source>
</evidence>
<feature type="compositionally biased region" description="Polar residues" evidence="6">
    <location>
        <begin position="113"/>
        <end position="126"/>
    </location>
</feature>
<organism evidence="8 9">
    <name type="scientific">Marasmius oreades</name>
    <name type="common">fairy-ring Marasmius</name>
    <dbReference type="NCBI Taxonomy" id="181124"/>
    <lineage>
        <taxon>Eukaryota</taxon>
        <taxon>Fungi</taxon>
        <taxon>Dikarya</taxon>
        <taxon>Basidiomycota</taxon>
        <taxon>Agaricomycotina</taxon>
        <taxon>Agaricomycetes</taxon>
        <taxon>Agaricomycetidae</taxon>
        <taxon>Agaricales</taxon>
        <taxon>Marasmiineae</taxon>
        <taxon>Marasmiaceae</taxon>
        <taxon>Marasmius</taxon>
    </lineage>
</organism>
<feature type="domain" description="C2H2-type" evidence="7">
    <location>
        <begin position="48"/>
        <end position="77"/>
    </location>
</feature>
<accession>A0A9P7RTM5</accession>
<keyword evidence="9" id="KW-1185">Reference proteome</keyword>
<protein>
    <recommendedName>
        <fullName evidence="7">C2H2-type domain-containing protein</fullName>
    </recommendedName>
</protein>
<evidence type="ECO:0000256" key="4">
    <source>
        <dbReference type="ARBA" id="ARBA00022833"/>
    </source>
</evidence>
<keyword evidence="3 5" id="KW-0863">Zinc-finger</keyword>
<feature type="domain" description="C2H2-type" evidence="7">
    <location>
        <begin position="78"/>
        <end position="101"/>
    </location>
</feature>
<dbReference type="SMART" id="SM00355">
    <property type="entry name" value="ZnF_C2H2"/>
    <property type="match status" value="3"/>
</dbReference>
<evidence type="ECO:0000256" key="1">
    <source>
        <dbReference type="ARBA" id="ARBA00022723"/>
    </source>
</evidence>
<dbReference type="AlphaFoldDB" id="A0A9P7RTM5"/>
<evidence type="ECO:0000313" key="9">
    <source>
        <dbReference type="Proteomes" id="UP001049176"/>
    </source>
</evidence>